<keyword evidence="4" id="KW-0326">Glycosidase</keyword>
<dbReference type="PANTHER" id="PTHR11069:SF23">
    <property type="entry name" value="LYSOSOMAL ACID GLUCOSYLCERAMIDASE"/>
    <property type="match status" value="1"/>
</dbReference>
<dbReference type="Pfam" id="PF02055">
    <property type="entry name" value="Glyco_hydro_30"/>
    <property type="match status" value="1"/>
</dbReference>
<accession>A0AAD5TPX9</accession>
<evidence type="ECO:0000256" key="3">
    <source>
        <dbReference type="ARBA" id="ARBA00022801"/>
    </source>
</evidence>
<dbReference type="PANTHER" id="PTHR11069">
    <property type="entry name" value="GLUCOSYLCERAMIDASE"/>
    <property type="match status" value="1"/>
</dbReference>
<dbReference type="Pfam" id="PF00652">
    <property type="entry name" value="Ricin_B_lectin"/>
    <property type="match status" value="1"/>
</dbReference>
<dbReference type="Gene3D" id="3.20.20.80">
    <property type="entry name" value="Glycosidases"/>
    <property type="match status" value="1"/>
</dbReference>
<comment type="similarity">
    <text evidence="1 4">Belongs to the glycosyl hydrolase 30 family.</text>
</comment>
<feature type="domain" description="Ricin B lectin" evidence="6">
    <location>
        <begin position="726"/>
        <end position="861"/>
    </location>
</feature>
<evidence type="ECO:0000313" key="8">
    <source>
        <dbReference type="Proteomes" id="UP001212152"/>
    </source>
</evidence>
<dbReference type="EMBL" id="JADGJQ010000008">
    <property type="protein sequence ID" value="KAJ3182746.1"/>
    <property type="molecule type" value="Genomic_DNA"/>
</dbReference>
<gene>
    <name evidence="7" type="ORF">HDU87_008085</name>
</gene>
<dbReference type="InterPro" id="IPR033453">
    <property type="entry name" value="Glyco_hydro_30_TIM-barrel"/>
</dbReference>
<organism evidence="7 8">
    <name type="scientific">Geranomyces variabilis</name>
    <dbReference type="NCBI Taxonomy" id="109894"/>
    <lineage>
        <taxon>Eukaryota</taxon>
        <taxon>Fungi</taxon>
        <taxon>Fungi incertae sedis</taxon>
        <taxon>Chytridiomycota</taxon>
        <taxon>Chytridiomycota incertae sedis</taxon>
        <taxon>Chytridiomycetes</taxon>
        <taxon>Spizellomycetales</taxon>
        <taxon>Powellomycetaceae</taxon>
        <taxon>Geranomyces</taxon>
    </lineage>
</organism>
<evidence type="ECO:0000256" key="4">
    <source>
        <dbReference type="RuleBase" id="RU361188"/>
    </source>
</evidence>
<dbReference type="SUPFAM" id="SSF51445">
    <property type="entry name" value="(Trans)glycosidases"/>
    <property type="match status" value="1"/>
</dbReference>
<dbReference type="SMART" id="SM00458">
    <property type="entry name" value="RICIN"/>
    <property type="match status" value="2"/>
</dbReference>
<keyword evidence="8" id="KW-1185">Reference proteome</keyword>
<feature type="domain" description="Ricin B lectin" evidence="6">
    <location>
        <begin position="1082"/>
        <end position="1237"/>
    </location>
</feature>
<dbReference type="Gene3D" id="2.80.10.50">
    <property type="match status" value="3"/>
</dbReference>
<name>A0AAD5TPX9_9FUNG</name>
<evidence type="ECO:0000256" key="5">
    <source>
        <dbReference type="SAM" id="SignalP"/>
    </source>
</evidence>
<protein>
    <recommendedName>
        <fullName evidence="6">Ricin B lectin domain-containing protein</fullName>
    </recommendedName>
</protein>
<dbReference type="Proteomes" id="UP001212152">
    <property type="component" value="Unassembled WGS sequence"/>
</dbReference>
<feature type="chain" id="PRO_5042058907" description="Ricin B lectin domain-containing protein" evidence="5">
    <location>
        <begin position="25"/>
        <end position="1241"/>
    </location>
</feature>
<evidence type="ECO:0000313" key="7">
    <source>
        <dbReference type="EMBL" id="KAJ3182746.1"/>
    </source>
</evidence>
<evidence type="ECO:0000256" key="2">
    <source>
        <dbReference type="ARBA" id="ARBA00022729"/>
    </source>
</evidence>
<dbReference type="GO" id="GO:0016020">
    <property type="term" value="C:membrane"/>
    <property type="evidence" value="ECO:0007669"/>
    <property type="project" value="GOC"/>
</dbReference>
<keyword evidence="3 4" id="KW-0378">Hydrolase</keyword>
<reference evidence="7" key="1">
    <citation type="submission" date="2020-05" db="EMBL/GenBank/DDBJ databases">
        <title>Phylogenomic resolution of chytrid fungi.</title>
        <authorList>
            <person name="Stajich J.E."/>
            <person name="Amses K."/>
            <person name="Simmons R."/>
            <person name="Seto K."/>
            <person name="Myers J."/>
            <person name="Bonds A."/>
            <person name="Quandt C.A."/>
            <person name="Barry K."/>
            <person name="Liu P."/>
            <person name="Grigoriev I."/>
            <person name="Longcore J.E."/>
            <person name="James T.Y."/>
        </authorList>
    </citation>
    <scope>NUCLEOTIDE SEQUENCE</scope>
    <source>
        <strain evidence="7">JEL0379</strain>
    </source>
</reference>
<dbReference type="GO" id="GO:0004348">
    <property type="term" value="F:glucosylceramidase activity"/>
    <property type="evidence" value="ECO:0007669"/>
    <property type="project" value="InterPro"/>
</dbReference>
<dbReference type="PROSITE" id="PS50231">
    <property type="entry name" value="RICIN_B_LECTIN"/>
    <property type="match status" value="3"/>
</dbReference>
<dbReference type="AlphaFoldDB" id="A0AAD5TPX9"/>
<dbReference type="InterPro" id="IPR017853">
    <property type="entry name" value="GH"/>
</dbReference>
<proteinExistence type="inferred from homology"/>
<dbReference type="SUPFAM" id="SSF50370">
    <property type="entry name" value="Ricin B-like lectins"/>
    <property type="match status" value="3"/>
</dbReference>
<evidence type="ECO:0000256" key="1">
    <source>
        <dbReference type="ARBA" id="ARBA00005382"/>
    </source>
</evidence>
<dbReference type="InterPro" id="IPR001139">
    <property type="entry name" value="Glyco_hydro_30"/>
</dbReference>
<dbReference type="GO" id="GO:0006680">
    <property type="term" value="P:glucosylceramide catabolic process"/>
    <property type="evidence" value="ECO:0007669"/>
    <property type="project" value="TreeGrafter"/>
</dbReference>
<dbReference type="Gene3D" id="2.60.40.1180">
    <property type="entry name" value="Golgi alpha-mannosidase II"/>
    <property type="match status" value="1"/>
</dbReference>
<feature type="signal peptide" evidence="5">
    <location>
        <begin position="1"/>
        <end position="24"/>
    </location>
</feature>
<dbReference type="InterPro" id="IPR013780">
    <property type="entry name" value="Glyco_hydro_b"/>
</dbReference>
<dbReference type="InterPro" id="IPR035992">
    <property type="entry name" value="Ricin_B-like_lectins"/>
</dbReference>
<comment type="caution">
    <text evidence="7">The sequence shown here is derived from an EMBL/GenBank/DDBJ whole genome shotgun (WGS) entry which is preliminary data.</text>
</comment>
<evidence type="ECO:0000259" key="6">
    <source>
        <dbReference type="SMART" id="SM00458"/>
    </source>
</evidence>
<dbReference type="CDD" id="cd00161">
    <property type="entry name" value="beta-trefoil_Ricin-like"/>
    <property type="match status" value="2"/>
</dbReference>
<dbReference type="InterPro" id="IPR000772">
    <property type="entry name" value="Ricin_B_lectin"/>
</dbReference>
<keyword evidence="2 5" id="KW-0732">Signal</keyword>
<sequence>MPSKQLLSLAVAAAALQAAVGVSADLVFSYIGAPGSHAELSHPHVILSNLPLAASQCVARNSASQPAPGEICCDIDVNGLSVKSGDQLGGPDPTDGGAIPSVGTWSSTFPGPCGAAAFTPLSASIANPTSTVPWGLVSLTIGSSNTDGSWNEFNLAATNAQLAAYYVGQSSPLAVDMDATVDAGTCTKLSGPSTPTGGGGGGPTATGGFWWDTWVGDQNLGSNNSPWTPTAAQSGGGAPGIVVDVSNKHQQMLGFGFAMTQATAKTFMDTKAASPSQYQALLRAFFDGSTGLGINIIRIAIGPCDFSVGSGAFWDGTALNDHSTGKSSLGQMTMPAEDRQYILPVLQDAAAAGYKFNLYFEAWTFPWWMLSGYENNFGPFNPAMTQVAAQYMVQAAAAWRNAGSWGVFGVGIINEPSMTIDSANWQTSWVGQGGGIGTRLEPGDAAAIAIAMKGMLGGAGLGGAKIVGYAHNWEDPVPYGTSGGYVEQLLGAANGAIDLISWHCYVDAPNSPAIMQKFPNVGHFMGECTATGAPSTGDYFATSGNGIPHIYTTAINAGSGGVVQWNGLLESANSGRRFQGLPNGCATCRGMISSLEATNFQSGCVMPEYFGMRHYAPFLAAGGQRVEMAVNANADCISGNAFVDNVSNPVVVLHNSCAQSITVSVGVAGGTYSHTMQQGSSTLRIANSAAVQVGAHYGGVGGGPTCAASTYKVDCKGTWCGSKLKNRAGHSQDQTGSTGLCIDGGQNGSPGAYMCYGENTNQLLDVVPDKGSDGRWKSIRITFKGQCFGPSGASNGAAVTLSPCQDGLNQVWDYGNDPASGWPYVFKNAANNAFCLDIDSNNMNLQVWSCNGGPSQMWDLYVQGYAYWANDPIGKKSGCGKNGCHIYFRDTVPWPRQKTVDLRNGNTNGEDNWLQGYHPFLESTNQHWDLVPHPSTQDGYAGYYHFGLGGKYGDPYRECISLDQENTNIGALLTVESCNLWKDSQLWQFQANGVRHTGLENADQSGVNYRIQNKATPTLCMYIDHAFYTESGWTSGYFRAQNRECENSGSSTFNVLDVTKANVAPLGCGVFNKNDQCNVMIANAVAPTPNRLCVDIKETANNNGDWVQGWACSAGDQNQRWNIIGDAADPDDSTDDSDKVSYVHIQNARFPQYCLGLWGGDDTHTGNDWGADGSQMVLTYCNLFSAGQKFANVGDGKGGWKLTTKAANKCLDYDAGASKLQQWACSSGSANQVWHFSKGNL</sequence>